<dbReference type="Gene3D" id="1.20.120.450">
    <property type="entry name" value="dinb family like domain"/>
    <property type="match status" value="1"/>
</dbReference>
<protein>
    <submittedName>
        <fullName evidence="1">DUF1993 domain-containing protein</fullName>
    </submittedName>
</protein>
<proteinExistence type="predicted"/>
<evidence type="ECO:0000313" key="1">
    <source>
        <dbReference type="EMBL" id="WPU66837.1"/>
    </source>
</evidence>
<evidence type="ECO:0000313" key="2">
    <source>
        <dbReference type="Proteomes" id="UP001324634"/>
    </source>
</evidence>
<dbReference type="EMBL" id="CP139487">
    <property type="protein sequence ID" value="WPU66837.1"/>
    <property type="molecule type" value="Genomic_DNA"/>
</dbReference>
<dbReference type="InterPro" id="IPR018531">
    <property type="entry name" value="DUF1993"/>
</dbReference>
<dbReference type="AlphaFoldDB" id="A0AAX4HUL6"/>
<dbReference type="RefSeq" id="WP_321399441.1">
    <property type="nucleotide sequence ID" value="NZ_CP139487.1"/>
</dbReference>
<dbReference type="Proteomes" id="UP001324634">
    <property type="component" value="Chromosome"/>
</dbReference>
<dbReference type="InterPro" id="IPR034660">
    <property type="entry name" value="DinB/YfiT-like"/>
</dbReference>
<reference evidence="1 2" key="1">
    <citation type="submission" date="2023-11" db="EMBL/GenBank/DDBJ databases">
        <title>Peredibacter starrii A3.12.</title>
        <authorList>
            <person name="Mitchell R.J."/>
        </authorList>
    </citation>
    <scope>NUCLEOTIDE SEQUENCE [LARGE SCALE GENOMIC DNA]</scope>
    <source>
        <strain evidence="1 2">A3.12</strain>
    </source>
</reference>
<dbReference type="Pfam" id="PF09351">
    <property type="entry name" value="DUF1993"/>
    <property type="match status" value="1"/>
</dbReference>
<gene>
    <name evidence="1" type="ORF">SOO65_08755</name>
</gene>
<dbReference type="PANTHER" id="PTHR36922:SF1">
    <property type="entry name" value="DUF1993 DOMAIN-CONTAINING PROTEIN"/>
    <property type="match status" value="1"/>
</dbReference>
<name>A0AAX4HUL6_9BACT</name>
<sequence>MLFDMTVPQFIKMLHNLDLILDKGAQLATEKKFEVDVLLNSRLTPNQFNLIKQVQIACDTAKLCAARLSGKEAPTHNDSEKTLPELKTRIAETISFLKTITAADFKDAATKHISQPRWEGKYLTGEEYVIHHAVPNIYFHVTTAYSILRHNGVEVGKKDYLGELPFKK</sequence>
<dbReference type="PANTHER" id="PTHR36922">
    <property type="entry name" value="BLL2446 PROTEIN"/>
    <property type="match status" value="1"/>
</dbReference>
<accession>A0AAX4HUL6</accession>
<keyword evidence="2" id="KW-1185">Reference proteome</keyword>
<dbReference type="KEGG" id="psti:SOO65_08755"/>
<organism evidence="1 2">
    <name type="scientific">Peredibacter starrii</name>
    <dbReference type="NCBI Taxonomy" id="28202"/>
    <lineage>
        <taxon>Bacteria</taxon>
        <taxon>Pseudomonadati</taxon>
        <taxon>Bdellovibrionota</taxon>
        <taxon>Bacteriovoracia</taxon>
        <taxon>Bacteriovoracales</taxon>
        <taxon>Bacteriovoracaceae</taxon>
        <taxon>Peredibacter</taxon>
    </lineage>
</organism>
<dbReference type="SUPFAM" id="SSF109854">
    <property type="entry name" value="DinB/YfiT-like putative metalloenzymes"/>
    <property type="match status" value="1"/>
</dbReference>